<keyword evidence="4" id="KW-1185">Reference proteome</keyword>
<proteinExistence type="predicted"/>
<name>A0A3N4HLL5_ASCIM</name>
<protein>
    <submittedName>
        <fullName evidence="3">Uncharacterized protein</fullName>
    </submittedName>
</protein>
<keyword evidence="1" id="KW-0175">Coiled coil</keyword>
<reference evidence="3 4" key="1">
    <citation type="journal article" date="2018" name="Nat. Ecol. Evol.">
        <title>Pezizomycetes genomes reveal the molecular basis of ectomycorrhizal truffle lifestyle.</title>
        <authorList>
            <person name="Murat C."/>
            <person name="Payen T."/>
            <person name="Noel B."/>
            <person name="Kuo A."/>
            <person name="Morin E."/>
            <person name="Chen J."/>
            <person name="Kohler A."/>
            <person name="Krizsan K."/>
            <person name="Balestrini R."/>
            <person name="Da Silva C."/>
            <person name="Montanini B."/>
            <person name="Hainaut M."/>
            <person name="Levati E."/>
            <person name="Barry K.W."/>
            <person name="Belfiori B."/>
            <person name="Cichocki N."/>
            <person name="Clum A."/>
            <person name="Dockter R.B."/>
            <person name="Fauchery L."/>
            <person name="Guy J."/>
            <person name="Iotti M."/>
            <person name="Le Tacon F."/>
            <person name="Lindquist E.A."/>
            <person name="Lipzen A."/>
            <person name="Malagnac F."/>
            <person name="Mello A."/>
            <person name="Molinier V."/>
            <person name="Miyauchi S."/>
            <person name="Poulain J."/>
            <person name="Riccioni C."/>
            <person name="Rubini A."/>
            <person name="Sitrit Y."/>
            <person name="Splivallo R."/>
            <person name="Traeger S."/>
            <person name="Wang M."/>
            <person name="Zifcakova L."/>
            <person name="Wipf D."/>
            <person name="Zambonelli A."/>
            <person name="Paolocci F."/>
            <person name="Nowrousian M."/>
            <person name="Ottonello S."/>
            <person name="Baldrian P."/>
            <person name="Spatafora J.W."/>
            <person name="Henrissat B."/>
            <person name="Nagy L.G."/>
            <person name="Aury J.M."/>
            <person name="Wincker P."/>
            <person name="Grigoriev I.V."/>
            <person name="Bonfante P."/>
            <person name="Martin F.M."/>
        </authorList>
    </citation>
    <scope>NUCLEOTIDE SEQUENCE [LARGE SCALE GENOMIC DNA]</scope>
    <source>
        <strain evidence="3 4">RN42</strain>
    </source>
</reference>
<accession>A0A3N4HLL5</accession>
<evidence type="ECO:0000256" key="2">
    <source>
        <dbReference type="SAM" id="MobiDB-lite"/>
    </source>
</evidence>
<evidence type="ECO:0000313" key="3">
    <source>
        <dbReference type="EMBL" id="RPA74659.1"/>
    </source>
</evidence>
<dbReference type="AlphaFoldDB" id="A0A3N4HLL5"/>
<dbReference type="EMBL" id="ML119784">
    <property type="protein sequence ID" value="RPA74659.1"/>
    <property type="molecule type" value="Genomic_DNA"/>
</dbReference>
<gene>
    <name evidence="3" type="ORF">BJ508DRAFT_380486</name>
</gene>
<organism evidence="3 4">
    <name type="scientific">Ascobolus immersus RN42</name>
    <dbReference type="NCBI Taxonomy" id="1160509"/>
    <lineage>
        <taxon>Eukaryota</taxon>
        <taxon>Fungi</taxon>
        <taxon>Dikarya</taxon>
        <taxon>Ascomycota</taxon>
        <taxon>Pezizomycotina</taxon>
        <taxon>Pezizomycetes</taxon>
        <taxon>Pezizales</taxon>
        <taxon>Ascobolaceae</taxon>
        <taxon>Ascobolus</taxon>
    </lineage>
</organism>
<feature type="region of interest" description="Disordered" evidence="2">
    <location>
        <begin position="327"/>
        <end position="350"/>
    </location>
</feature>
<sequence length="586" mass="66311">MFLHTTTRNLRPPHHLHPQLPRQCLRTLTSTSHLPSTNPEGHVFHTRPSDLTKRLRHLHNTPFDTVPVDPASRIKKTLPRHPNDTPIWQTKPVVPVWETRLVSTRKLKELMKAAPPPPPVSTKPKKKKGKKEKNVWPTIRESRTRIWPTHRLPPPQRPHSRRKTKTFIPGSAIYSTVPLPVSERRTSEPTYIPGSMIWPTRWVLTKPKRNPVYDGKGLVWGTVAVGTGRVWRTKWAGVWEGRVWPTRAVQGEAKPVEEVKAEKEVARPKTKPAEQVKAAKEVARPAAPVVASKKEHARHPHDTPLWDTVPSGSRVFGTVIASMKKTAKGKKGKKGVMRDPHPGPPSSAPISVTTAQLTQALSQQSPQIGKIIPLLDQLAAKGDSAVIEAVMVEKLTDEKERRRRYIEIVKALRGLYGRPVEEWTDKEKGEFGGRRRVLKGVFGVGSMRGKKEKGGKKGKVKKEVKEKDDVKSEEKVGDGAEYAARKARYEVAKEELKGEYENAAQAQGRKWTDDEYQSYKARKKELKQLHLGDLEGQKEVYKAAKKVLKEEYESKAEARDGKWTEEEYGEYKERKRGLKVQLLGSD</sequence>
<feature type="region of interest" description="Disordered" evidence="2">
    <location>
        <begin position="112"/>
        <end position="136"/>
    </location>
</feature>
<evidence type="ECO:0000256" key="1">
    <source>
        <dbReference type="SAM" id="Coils"/>
    </source>
</evidence>
<evidence type="ECO:0000313" key="4">
    <source>
        <dbReference type="Proteomes" id="UP000275078"/>
    </source>
</evidence>
<feature type="coiled-coil region" evidence="1">
    <location>
        <begin position="486"/>
        <end position="551"/>
    </location>
</feature>
<feature type="compositionally biased region" description="Basic and acidic residues" evidence="2">
    <location>
        <begin position="260"/>
        <end position="283"/>
    </location>
</feature>
<feature type="region of interest" description="Disordered" evidence="2">
    <location>
        <begin position="260"/>
        <end position="309"/>
    </location>
</feature>
<dbReference type="Proteomes" id="UP000275078">
    <property type="component" value="Unassembled WGS sequence"/>
</dbReference>